<evidence type="ECO:0000256" key="1">
    <source>
        <dbReference type="ARBA" id="ARBA00005351"/>
    </source>
</evidence>
<dbReference type="PANTHER" id="PTHR12875">
    <property type="entry name" value="GOLGI TO ER TRAFFIC PROTEIN 4 HOMOLOG"/>
    <property type="match status" value="1"/>
</dbReference>
<protein>
    <recommendedName>
        <fullName evidence="5">DUF410-domain-containing protein</fullName>
    </recommendedName>
</protein>
<dbReference type="Gene3D" id="1.25.40.10">
    <property type="entry name" value="Tetratricopeptide repeat domain"/>
    <property type="match status" value="1"/>
</dbReference>
<dbReference type="Pfam" id="PF04190">
    <property type="entry name" value="GET4"/>
    <property type="match status" value="1"/>
</dbReference>
<proteinExistence type="inferred from homology"/>
<comment type="caution">
    <text evidence="3">The sequence shown here is derived from an EMBL/GenBank/DDBJ whole genome shotgun (WGS) entry which is preliminary data.</text>
</comment>
<feature type="region of interest" description="Disordered" evidence="2">
    <location>
        <begin position="299"/>
        <end position="325"/>
    </location>
</feature>
<evidence type="ECO:0008006" key="5">
    <source>
        <dbReference type="Google" id="ProtNLM"/>
    </source>
</evidence>
<dbReference type="EMBL" id="JBBWRZ010000001">
    <property type="protein sequence ID" value="KAK8246486.1"/>
    <property type="molecule type" value="Genomic_DNA"/>
</dbReference>
<name>A0ABR1Z390_9PEZI</name>
<reference evidence="3 4" key="1">
    <citation type="submission" date="2024-04" db="EMBL/GenBank/DDBJ databases">
        <title>Phyllosticta paracitricarpa is synonymous to the EU quarantine fungus P. citricarpa based on phylogenomic analyses.</title>
        <authorList>
            <consortium name="Lawrence Berkeley National Laboratory"/>
            <person name="Van Ingen-Buijs V.A."/>
            <person name="Van Westerhoven A.C."/>
            <person name="Haridas S."/>
            <person name="Skiadas P."/>
            <person name="Martin F."/>
            <person name="Groenewald J.Z."/>
            <person name="Crous P.W."/>
            <person name="Seidl M.F."/>
        </authorList>
    </citation>
    <scope>NUCLEOTIDE SEQUENCE [LARGE SCALE GENOMIC DNA]</scope>
    <source>
        <strain evidence="3 4">CBS 123374</strain>
    </source>
</reference>
<evidence type="ECO:0000256" key="2">
    <source>
        <dbReference type="SAM" id="MobiDB-lite"/>
    </source>
</evidence>
<organism evidence="3 4">
    <name type="scientific">Phyllosticta capitalensis</name>
    <dbReference type="NCBI Taxonomy" id="121624"/>
    <lineage>
        <taxon>Eukaryota</taxon>
        <taxon>Fungi</taxon>
        <taxon>Dikarya</taxon>
        <taxon>Ascomycota</taxon>
        <taxon>Pezizomycotina</taxon>
        <taxon>Dothideomycetes</taxon>
        <taxon>Dothideomycetes incertae sedis</taxon>
        <taxon>Botryosphaeriales</taxon>
        <taxon>Phyllostictaceae</taxon>
        <taxon>Phyllosticta</taxon>
    </lineage>
</organism>
<comment type="similarity">
    <text evidence="1">Belongs to the GET4 family.</text>
</comment>
<dbReference type="InterPro" id="IPR011990">
    <property type="entry name" value="TPR-like_helical_dom_sf"/>
</dbReference>
<dbReference type="InterPro" id="IPR007317">
    <property type="entry name" value="GET4"/>
</dbReference>
<evidence type="ECO:0000313" key="3">
    <source>
        <dbReference type="EMBL" id="KAK8246486.1"/>
    </source>
</evidence>
<feature type="compositionally biased region" description="Pro residues" evidence="2">
    <location>
        <begin position="316"/>
        <end position="325"/>
    </location>
</feature>
<keyword evidence="4" id="KW-1185">Reference proteome</keyword>
<gene>
    <name evidence="3" type="ORF">HDK90DRAFT_472001</name>
</gene>
<accession>A0ABR1Z390</accession>
<dbReference type="Proteomes" id="UP001492380">
    <property type="component" value="Unassembled WGS sequence"/>
</dbReference>
<evidence type="ECO:0000313" key="4">
    <source>
        <dbReference type="Proteomes" id="UP001492380"/>
    </source>
</evidence>
<dbReference type="PANTHER" id="PTHR12875:SF0">
    <property type="entry name" value="GOLGI TO ER TRAFFIC PROTEIN 4 HOMOLOG"/>
    <property type="match status" value="1"/>
</dbReference>
<sequence length="325" mass="35902">MSKIEKTIQRQQEKIAEGQFYEAHQQLRVIAARYVKQSNWNAAIDILSQGAQALLQAGQGGSGGDLCNFLIEVYHKAETKPDAGSKARVLSLLRAFPPDEPTKKRFIGELIAWSARMGEYPAGDPELHHVAGMVLAEDGEAYEAEKHFVQGTRDSAEQLVKLEYEWYTEDQAHTAPLYAARAVLPYLVAGNVRAANQSFLQFTTRLSQANSSLAVQEVSTASVDLRLYPSLPLLNFLGLLLLSVTRGGSDLFRLLKSHYKSNLDEIPAWKDALDQIGEMYFDIRIPSQSNPLMDMMSNMFGGGGPAKKPQSRRVEPTPPPAPGLD</sequence>